<evidence type="ECO:0000256" key="8">
    <source>
        <dbReference type="SAM" id="Phobius"/>
    </source>
</evidence>
<comment type="subcellular location">
    <subcellularLocation>
        <location evidence="2">Membrane</location>
    </subcellularLocation>
</comment>
<dbReference type="InterPro" id="IPR050351">
    <property type="entry name" value="BphY/WalK/GraS-like"/>
</dbReference>
<dbReference type="SUPFAM" id="SSF55874">
    <property type="entry name" value="ATPase domain of HSP90 chaperone/DNA topoisomerase II/histidine kinase"/>
    <property type="match status" value="1"/>
</dbReference>
<keyword evidence="4" id="KW-0597">Phosphoprotein</keyword>
<gene>
    <name evidence="10" type="primary">yycG_1</name>
    <name evidence="10" type="ORF">BHLFYP23_01062</name>
</gene>
<dbReference type="PANTHER" id="PTHR45453:SF1">
    <property type="entry name" value="PHOSPHATE REGULON SENSOR PROTEIN PHOR"/>
    <property type="match status" value="1"/>
</dbReference>
<evidence type="ECO:0000256" key="5">
    <source>
        <dbReference type="ARBA" id="ARBA00022679"/>
    </source>
</evidence>
<dbReference type="Pfam" id="PF02518">
    <property type="entry name" value="HATPase_c"/>
    <property type="match status" value="1"/>
</dbReference>
<keyword evidence="6 10" id="KW-0418">Kinase</keyword>
<comment type="catalytic activity">
    <reaction evidence="1">
        <text>ATP + protein L-histidine = ADP + protein N-phospho-L-histidine.</text>
        <dbReference type="EC" id="2.7.13.3"/>
    </reaction>
</comment>
<evidence type="ECO:0000256" key="2">
    <source>
        <dbReference type="ARBA" id="ARBA00004370"/>
    </source>
</evidence>
<evidence type="ECO:0000256" key="7">
    <source>
        <dbReference type="ARBA" id="ARBA00023012"/>
    </source>
</evidence>
<protein>
    <recommendedName>
        <fullName evidence="3">histidine kinase</fullName>
        <ecNumber evidence="3">2.7.13.3</ecNumber>
    </recommendedName>
</protein>
<dbReference type="SMART" id="SM00388">
    <property type="entry name" value="HisKA"/>
    <property type="match status" value="1"/>
</dbReference>
<evidence type="ECO:0000256" key="6">
    <source>
        <dbReference type="ARBA" id="ARBA00022777"/>
    </source>
</evidence>
<dbReference type="CDD" id="cd00075">
    <property type="entry name" value="HATPase"/>
    <property type="match status" value="1"/>
</dbReference>
<dbReference type="InterPro" id="IPR036890">
    <property type="entry name" value="HATPase_C_sf"/>
</dbReference>
<dbReference type="AlphaFoldDB" id="A0A6N2VHR3"/>
<dbReference type="SUPFAM" id="SSF47384">
    <property type="entry name" value="Homodimeric domain of signal transducing histidine kinase"/>
    <property type="match status" value="1"/>
</dbReference>
<dbReference type="CDD" id="cd00082">
    <property type="entry name" value="HisKA"/>
    <property type="match status" value="1"/>
</dbReference>
<feature type="transmembrane region" description="Helical" evidence="8">
    <location>
        <begin position="161"/>
        <end position="189"/>
    </location>
</feature>
<dbReference type="InterPro" id="IPR005467">
    <property type="entry name" value="His_kinase_dom"/>
</dbReference>
<dbReference type="EMBL" id="CACRSY010000016">
    <property type="protein sequence ID" value="VYT29033.1"/>
    <property type="molecule type" value="Genomic_DNA"/>
</dbReference>
<keyword evidence="8" id="KW-1133">Transmembrane helix</keyword>
<dbReference type="EC" id="2.7.13.3" evidence="3"/>
<keyword evidence="5 10" id="KW-0808">Transferase</keyword>
<dbReference type="RefSeq" id="WP_004222024.1">
    <property type="nucleotide sequence ID" value="NZ_CACRSY010000016.1"/>
</dbReference>
<dbReference type="PANTHER" id="PTHR45453">
    <property type="entry name" value="PHOSPHATE REGULON SENSOR PROTEIN PHOR"/>
    <property type="match status" value="1"/>
</dbReference>
<keyword evidence="8" id="KW-0472">Membrane</keyword>
<dbReference type="InterPro" id="IPR036097">
    <property type="entry name" value="HisK_dim/P_sf"/>
</dbReference>
<keyword evidence="7" id="KW-0902">Two-component regulatory system</keyword>
<evidence type="ECO:0000256" key="4">
    <source>
        <dbReference type="ARBA" id="ARBA00022553"/>
    </source>
</evidence>
<evidence type="ECO:0000259" key="9">
    <source>
        <dbReference type="PROSITE" id="PS50109"/>
    </source>
</evidence>
<dbReference type="Gene3D" id="1.10.287.130">
    <property type="match status" value="1"/>
</dbReference>
<proteinExistence type="predicted"/>
<dbReference type="GO" id="GO:0004721">
    <property type="term" value="F:phosphoprotein phosphatase activity"/>
    <property type="evidence" value="ECO:0007669"/>
    <property type="project" value="TreeGrafter"/>
</dbReference>
<dbReference type="InterPro" id="IPR003661">
    <property type="entry name" value="HisK_dim/P_dom"/>
</dbReference>
<dbReference type="InterPro" id="IPR003594">
    <property type="entry name" value="HATPase_dom"/>
</dbReference>
<organism evidence="10">
    <name type="scientific">Blautia hansenii</name>
    <name type="common">Ruminococcus hansenii</name>
    <dbReference type="NCBI Taxonomy" id="1322"/>
    <lineage>
        <taxon>Bacteria</taxon>
        <taxon>Bacillati</taxon>
        <taxon>Bacillota</taxon>
        <taxon>Clostridia</taxon>
        <taxon>Lachnospirales</taxon>
        <taxon>Lachnospiraceae</taxon>
        <taxon>Blautia</taxon>
    </lineage>
</organism>
<accession>A0A6N2VHR3</accession>
<dbReference type="GO" id="GO:0016036">
    <property type="term" value="P:cellular response to phosphate starvation"/>
    <property type="evidence" value="ECO:0007669"/>
    <property type="project" value="TreeGrafter"/>
</dbReference>
<dbReference type="Gene3D" id="3.30.565.10">
    <property type="entry name" value="Histidine kinase-like ATPase, C-terminal domain"/>
    <property type="match status" value="1"/>
</dbReference>
<evidence type="ECO:0000256" key="3">
    <source>
        <dbReference type="ARBA" id="ARBA00012438"/>
    </source>
</evidence>
<feature type="transmembrane region" description="Helical" evidence="8">
    <location>
        <begin position="9"/>
        <end position="31"/>
    </location>
</feature>
<dbReference type="PROSITE" id="PS50109">
    <property type="entry name" value="HIS_KIN"/>
    <property type="match status" value="1"/>
</dbReference>
<sequence>MIAKLRKKLIFVSMVSLFIVLFVLILSIGILNYRKLVTDADHVLSILAENNGKFPEREEPKEPPKPEKNFSEKNHLLSPELPYESRYFSATVNKEGEVLSVEAGKIVTVNEETIIEYVQEVWQKGKQKGFIENYRFLLSRNDTEIRIIFLDCGRSLNTFRMFLFIAAFVSFLGFLAVCLLMIFLSAYIVKPFLENYEKQKRFITDAGHELKTPLTIIDADAEVLEMDFGENEWLSDIQNQTKRLTDLTNNLILLARMEEESMKLPMVEFPLSDVAEEVIGNFQTLAKAQNKFLHGKIQPMISMKGDEKAIRQLIGILLDNAVKYSDEKGEILLTVEVQRNHIFLSVFNTTEFINKKEIAHLFERFYRADKSRNSQTGGYGIGLSIAAATVRANKGKISAITEDEKSLRITAVFPNGKK</sequence>
<dbReference type="GO" id="GO:0005886">
    <property type="term" value="C:plasma membrane"/>
    <property type="evidence" value="ECO:0007669"/>
    <property type="project" value="TreeGrafter"/>
</dbReference>
<keyword evidence="8" id="KW-0812">Transmembrane</keyword>
<dbReference type="Pfam" id="PF00512">
    <property type="entry name" value="HisKA"/>
    <property type="match status" value="1"/>
</dbReference>
<name>A0A6N2VHR3_BLAHA</name>
<reference evidence="10" key="1">
    <citation type="submission" date="2019-11" db="EMBL/GenBank/DDBJ databases">
        <authorList>
            <person name="Feng L."/>
        </authorList>
    </citation>
    <scope>NUCLEOTIDE SEQUENCE</scope>
    <source>
        <strain evidence="10">BhanseniiLFYP23</strain>
    </source>
</reference>
<feature type="domain" description="Histidine kinase" evidence="9">
    <location>
        <begin position="205"/>
        <end position="417"/>
    </location>
</feature>
<dbReference type="SMART" id="SM00387">
    <property type="entry name" value="HATPase_c"/>
    <property type="match status" value="1"/>
</dbReference>
<evidence type="ECO:0000313" key="10">
    <source>
        <dbReference type="EMBL" id="VYT29033.1"/>
    </source>
</evidence>
<dbReference type="GO" id="GO:0000155">
    <property type="term" value="F:phosphorelay sensor kinase activity"/>
    <property type="evidence" value="ECO:0007669"/>
    <property type="project" value="InterPro"/>
</dbReference>
<evidence type="ECO:0000256" key="1">
    <source>
        <dbReference type="ARBA" id="ARBA00000085"/>
    </source>
</evidence>